<proteinExistence type="predicted"/>
<dbReference type="AlphaFoldDB" id="A0A562VCW4"/>
<dbReference type="RefSeq" id="WP_147134889.1">
    <property type="nucleotide sequence ID" value="NZ_BAABIJ010000001.1"/>
</dbReference>
<dbReference type="Proteomes" id="UP000321617">
    <property type="component" value="Unassembled WGS sequence"/>
</dbReference>
<feature type="transmembrane region" description="Helical" evidence="1">
    <location>
        <begin position="21"/>
        <end position="41"/>
    </location>
</feature>
<evidence type="ECO:0000256" key="1">
    <source>
        <dbReference type="SAM" id="Phobius"/>
    </source>
</evidence>
<reference evidence="2 3" key="1">
    <citation type="journal article" date="2013" name="Stand. Genomic Sci.">
        <title>Genomic Encyclopedia of Type Strains, Phase I: The one thousand microbial genomes (KMG-I) project.</title>
        <authorList>
            <person name="Kyrpides N.C."/>
            <person name="Woyke T."/>
            <person name="Eisen J.A."/>
            <person name="Garrity G."/>
            <person name="Lilburn T.G."/>
            <person name="Beck B.J."/>
            <person name="Whitman W.B."/>
            <person name="Hugenholtz P."/>
            <person name="Klenk H.P."/>
        </authorList>
    </citation>
    <scope>NUCLEOTIDE SEQUENCE [LARGE SCALE GENOMIC DNA]</scope>
    <source>
        <strain evidence="2 3">DSM 45044</strain>
    </source>
</reference>
<dbReference type="EMBL" id="VLLL01000005">
    <property type="protein sequence ID" value="TWJ15724.1"/>
    <property type="molecule type" value="Genomic_DNA"/>
</dbReference>
<protein>
    <submittedName>
        <fullName evidence="2">Uncharacterized protein</fullName>
    </submittedName>
</protein>
<keyword evidence="1" id="KW-1133">Transmembrane helix</keyword>
<gene>
    <name evidence="2" type="ORF">LX16_1438</name>
</gene>
<accession>A0A562VCW4</accession>
<keyword evidence="3" id="KW-1185">Reference proteome</keyword>
<organism evidence="2 3">
    <name type="scientific">Stackebrandtia albiflava</name>
    <dbReference type="NCBI Taxonomy" id="406432"/>
    <lineage>
        <taxon>Bacteria</taxon>
        <taxon>Bacillati</taxon>
        <taxon>Actinomycetota</taxon>
        <taxon>Actinomycetes</taxon>
        <taxon>Glycomycetales</taxon>
        <taxon>Glycomycetaceae</taxon>
        <taxon>Stackebrandtia</taxon>
    </lineage>
</organism>
<keyword evidence="1" id="KW-0472">Membrane</keyword>
<comment type="caution">
    <text evidence="2">The sequence shown here is derived from an EMBL/GenBank/DDBJ whole genome shotgun (WGS) entry which is preliminary data.</text>
</comment>
<feature type="transmembrane region" description="Helical" evidence="1">
    <location>
        <begin position="47"/>
        <end position="65"/>
    </location>
</feature>
<evidence type="ECO:0000313" key="2">
    <source>
        <dbReference type="EMBL" id="TWJ15724.1"/>
    </source>
</evidence>
<sequence>MFRSPLVEALFGVRLADKTSTELIAGVVGVAVVTPVAVTAFDGPARVFLPLAAVGYWLTRAALVARRNRAGRPSH</sequence>
<name>A0A562VCW4_9ACTN</name>
<keyword evidence="1" id="KW-0812">Transmembrane</keyword>
<evidence type="ECO:0000313" key="3">
    <source>
        <dbReference type="Proteomes" id="UP000321617"/>
    </source>
</evidence>